<feature type="domain" description="Methylated-DNA-[protein]-cysteine S-methyltransferase DNA binding" evidence="7">
    <location>
        <begin position="71"/>
        <end position="144"/>
    </location>
</feature>
<gene>
    <name evidence="9" type="primary">ogt</name>
    <name evidence="9" type="ORF">SHM_05210</name>
</gene>
<evidence type="ECO:0000259" key="8">
    <source>
        <dbReference type="Pfam" id="PF02870"/>
    </source>
</evidence>
<dbReference type="SUPFAM" id="SSF46767">
    <property type="entry name" value="Methylated DNA-protein cysteine methyltransferase, C-terminal domain"/>
    <property type="match status" value="1"/>
</dbReference>
<dbReference type="GO" id="GO:0032259">
    <property type="term" value="P:methylation"/>
    <property type="evidence" value="ECO:0007669"/>
    <property type="project" value="UniProtKB-KW"/>
</dbReference>
<organism evidence="9 10">
    <name type="scientific">Spiroplasma ixodetis</name>
    <dbReference type="NCBI Taxonomy" id="2141"/>
    <lineage>
        <taxon>Bacteria</taxon>
        <taxon>Bacillati</taxon>
        <taxon>Mycoplasmatota</taxon>
        <taxon>Mollicutes</taxon>
        <taxon>Entomoplasmatales</taxon>
        <taxon>Spiroplasmataceae</taxon>
        <taxon>Spiroplasma</taxon>
    </lineage>
</organism>
<proteinExistence type="predicted"/>
<dbReference type="InterPro" id="IPR008332">
    <property type="entry name" value="MethylG_MeTrfase_N"/>
</dbReference>
<comment type="catalytic activity">
    <reaction evidence="6">
        <text>a 6-O-methyl-2'-deoxyguanosine in DNA + L-cysteinyl-[protein] = S-methyl-L-cysteinyl-[protein] + a 2'-deoxyguanosine in DNA</text>
        <dbReference type="Rhea" id="RHEA:24000"/>
        <dbReference type="Rhea" id="RHEA-COMP:10131"/>
        <dbReference type="Rhea" id="RHEA-COMP:10132"/>
        <dbReference type="Rhea" id="RHEA-COMP:11367"/>
        <dbReference type="Rhea" id="RHEA-COMP:11368"/>
        <dbReference type="ChEBI" id="CHEBI:29950"/>
        <dbReference type="ChEBI" id="CHEBI:82612"/>
        <dbReference type="ChEBI" id="CHEBI:85445"/>
        <dbReference type="ChEBI" id="CHEBI:85448"/>
        <dbReference type="EC" id="2.1.1.63"/>
    </reaction>
</comment>
<evidence type="ECO:0000259" key="7">
    <source>
        <dbReference type="Pfam" id="PF01035"/>
    </source>
</evidence>
<keyword evidence="2 9" id="KW-0489">Methyltransferase</keyword>
<name>A0ABN6T1R9_9MOLU</name>
<keyword evidence="3" id="KW-0808">Transferase</keyword>
<keyword evidence="4" id="KW-0227">DNA damage</keyword>
<dbReference type="EMBL" id="AP026933">
    <property type="protein sequence ID" value="BDT02875.1"/>
    <property type="molecule type" value="Genomic_DNA"/>
</dbReference>
<dbReference type="SUPFAM" id="SSF53155">
    <property type="entry name" value="Methylated DNA-protein cysteine methyltransferase domain"/>
    <property type="match status" value="1"/>
</dbReference>
<protein>
    <submittedName>
        <fullName evidence="9">Methylated-DNA--protein-cysteine methyltransferase</fullName>
    </submittedName>
</protein>
<evidence type="ECO:0000256" key="1">
    <source>
        <dbReference type="ARBA" id="ARBA00001286"/>
    </source>
</evidence>
<evidence type="ECO:0000256" key="4">
    <source>
        <dbReference type="ARBA" id="ARBA00022763"/>
    </source>
</evidence>
<dbReference type="InterPro" id="IPR036388">
    <property type="entry name" value="WH-like_DNA-bd_sf"/>
</dbReference>
<evidence type="ECO:0000256" key="6">
    <source>
        <dbReference type="ARBA" id="ARBA00049348"/>
    </source>
</evidence>
<dbReference type="Pfam" id="PF01035">
    <property type="entry name" value="DNA_binding_1"/>
    <property type="match status" value="1"/>
</dbReference>
<dbReference type="GO" id="GO:0008168">
    <property type="term" value="F:methyltransferase activity"/>
    <property type="evidence" value="ECO:0007669"/>
    <property type="project" value="UniProtKB-KW"/>
</dbReference>
<dbReference type="PANTHER" id="PTHR10815:SF13">
    <property type="entry name" value="METHYLATED-DNA--PROTEIN-CYSTEINE METHYLTRANSFERASE"/>
    <property type="match status" value="1"/>
</dbReference>
<evidence type="ECO:0000256" key="2">
    <source>
        <dbReference type="ARBA" id="ARBA00022603"/>
    </source>
</evidence>
<dbReference type="PROSITE" id="PS00374">
    <property type="entry name" value="MGMT"/>
    <property type="match status" value="1"/>
</dbReference>
<keyword evidence="10" id="KW-1185">Reference proteome</keyword>
<evidence type="ECO:0000313" key="10">
    <source>
        <dbReference type="Proteomes" id="UP001163387"/>
    </source>
</evidence>
<dbReference type="PANTHER" id="PTHR10815">
    <property type="entry name" value="METHYLATED-DNA--PROTEIN-CYSTEINE METHYLTRANSFERASE"/>
    <property type="match status" value="1"/>
</dbReference>
<dbReference type="InterPro" id="IPR001497">
    <property type="entry name" value="MethylDNA_cys_MeTrfase_AS"/>
</dbReference>
<dbReference type="InterPro" id="IPR036631">
    <property type="entry name" value="MGMT_N_sf"/>
</dbReference>
<evidence type="ECO:0000256" key="3">
    <source>
        <dbReference type="ARBA" id="ARBA00022679"/>
    </source>
</evidence>
<sequence>MKKYGYLTTKIGLIEIIVVAEQVVKVSFVNTRQVAKDSSNIVVVNCLKQLAMYFDKKLSDFNLPIALKGTPFQELVWSKTCTIQFGTTLTYQELAQKIGYPKASRAVGSALSKNLLAIIVPCHRVVNKNKNIVNYLYGAHIKNFLGFSPFMYYF</sequence>
<dbReference type="NCBIfam" id="TIGR00589">
    <property type="entry name" value="ogt"/>
    <property type="match status" value="1"/>
</dbReference>
<dbReference type="InterPro" id="IPR014048">
    <property type="entry name" value="MethylDNA_cys_MeTrfase_DNA-bd"/>
</dbReference>
<evidence type="ECO:0000313" key="9">
    <source>
        <dbReference type="EMBL" id="BDT02875.1"/>
    </source>
</evidence>
<dbReference type="RefSeq" id="WP_281749077.1">
    <property type="nucleotide sequence ID" value="NZ_AP026933.1"/>
</dbReference>
<dbReference type="CDD" id="cd06445">
    <property type="entry name" value="ATase"/>
    <property type="match status" value="1"/>
</dbReference>
<evidence type="ECO:0000256" key="5">
    <source>
        <dbReference type="ARBA" id="ARBA00023204"/>
    </source>
</evidence>
<dbReference type="Proteomes" id="UP001163387">
    <property type="component" value="Chromosome"/>
</dbReference>
<feature type="domain" description="Methylguanine DNA methyltransferase ribonuclease-like" evidence="8">
    <location>
        <begin position="3"/>
        <end position="67"/>
    </location>
</feature>
<dbReference type="Pfam" id="PF02870">
    <property type="entry name" value="Methyltransf_1N"/>
    <property type="match status" value="1"/>
</dbReference>
<keyword evidence="5" id="KW-0234">DNA repair</keyword>
<dbReference type="InterPro" id="IPR036217">
    <property type="entry name" value="MethylDNA_cys_MeTrfase_DNAb"/>
</dbReference>
<accession>A0ABN6T1R9</accession>
<comment type="catalytic activity">
    <reaction evidence="1">
        <text>a 4-O-methyl-thymidine in DNA + L-cysteinyl-[protein] = a thymidine in DNA + S-methyl-L-cysteinyl-[protein]</text>
        <dbReference type="Rhea" id="RHEA:53428"/>
        <dbReference type="Rhea" id="RHEA-COMP:10131"/>
        <dbReference type="Rhea" id="RHEA-COMP:10132"/>
        <dbReference type="Rhea" id="RHEA-COMP:13555"/>
        <dbReference type="Rhea" id="RHEA-COMP:13556"/>
        <dbReference type="ChEBI" id="CHEBI:29950"/>
        <dbReference type="ChEBI" id="CHEBI:82612"/>
        <dbReference type="ChEBI" id="CHEBI:137386"/>
        <dbReference type="ChEBI" id="CHEBI:137387"/>
        <dbReference type="EC" id="2.1.1.63"/>
    </reaction>
</comment>
<reference evidence="9 10" key="1">
    <citation type="journal article" date="2022" name="Front. Microbiol.">
        <title>Male-killing mechanisms vary between Spiroplasma species.</title>
        <authorList>
            <person name="Arai H."/>
            <person name="Inoue M."/>
            <person name="Kageyama D."/>
        </authorList>
    </citation>
    <scope>NUCLEOTIDE SEQUENCE [LARGE SCALE GENOMIC DNA]</scope>
    <source>
        <strain evidence="10">sHm</strain>
    </source>
</reference>
<dbReference type="Gene3D" id="3.30.160.70">
    <property type="entry name" value="Methylated DNA-protein cysteine methyltransferase domain"/>
    <property type="match status" value="1"/>
</dbReference>
<dbReference type="Gene3D" id="1.10.10.10">
    <property type="entry name" value="Winged helix-like DNA-binding domain superfamily/Winged helix DNA-binding domain"/>
    <property type="match status" value="1"/>
</dbReference>